<comment type="caution">
    <text evidence="3">The sequence shown here is derived from an EMBL/GenBank/DDBJ whole genome shotgun (WGS) entry which is preliminary data.</text>
</comment>
<gene>
    <name evidence="3" type="ORF">PCOR1329_LOCUS51073</name>
</gene>
<evidence type="ECO:0000313" key="4">
    <source>
        <dbReference type="Proteomes" id="UP001189429"/>
    </source>
</evidence>
<protein>
    <submittedName>
        <fullName evidence="3">Uncharacterized protein</fullName>
    </submittedName>
</protein>
<proteinExistence type="predicted"/>
<dbReference type="EMBL" id="CAUYUJ010016190">
    <property type="protein sequence ID" value="CAK0862731.1"/>
    <property type="molecule type" value="Genomic_DNA"/>
</dbReference>
<accession>A0ABN9URU0</accession>
<dbReference type="PROSITE" id="PS50082">
    <property type="entry name" value="WD_REPEATS_2"/>
    <property type="match status" value="1"/>
</dbReference>
<dbReference type="Gene3D" id="2.130.10.10">
    <property type="entry name" value="YVTN repeat-like/Quinoprotein amine dehydrogenase"/>
    <property type="match status" value="1"/>
</dbReference>
<dbReference type="Proteomes" id="UP001189429">
    <property type="component" value="Unassembled WGS sequence"/>
</dbReference>
<dbReference type="InterPro" id="IPR020550">
    <property type="entry name" value="Inositol_monophosphatase_CS"/>
</dbReference>
<name>A0ABN9URU0_9DINO</name>
<keyword evidence="4" id="KW-1185">Reference proteome</keyword>
<feature type="region of interest" description="Disordered" evidence="2">
    <location>
        <begin position="206"/>
        <end position="255"/>
    </location>
</feature>
<dbReference type="InterPro" id="IPR015943">
    <property type="entry name" value="WD40/YVTN_repeat-like_dom_sf"/>
</dbReference>
<dbReference type="SUPFAM" id="SSF50998">
    <property type="entry name" value="Quinoprotein alcohol dehydrogenase-like"/>
    <property type="match status" value="1"/>
</dbReference>
<keyword evidence="1" id="KW-0853">WD repeat</keyword>
<evidence type="ECO:0000313" key="3">
    <source>
        <dbReference type="EMBL" id="CAK0862731.1"/>
    </source>
</evidence>
<organism evidence="3 4">
    <name type="scientific">Prorocentrum cordatum</name>
    <dbReference type="NCBI Taxonomy" id="2364126"/>
    <lineage>
        <taxon>Eukaryota</taxon>
        <taxon>Sar</taxon>
        <taxon>Alveolata</taxon>
        <taxon>Dinophyceae</taxon>
        <taxon>Prorocentrales</taxon>
        <taxon>Prorocentraceae</taxon>
        <taxon>Prorocentrum</taxon>
    </lineage>
</organism>
<reference evidence="3" key="1">
    <citation type="submission" date="2023-10" db="EMBL/GenBank/DDBJ databases">
        <authorList>
            <person name="Chen Y."/>
            <person name="Shah S."/>
            <person name="Dougan E. K."/>
            <person name="Thang M."/>
            <person name="Chan C."/>
        </authorList>
    </citation>
    <scope>NUCLEOTIDE SEQUENCE [LARGE SCALE GENOMIC DNA]</scope>
</reference>
<evidence type="ECO:0000256" key="1">
    <source>
        <dbReference type="PROSITE-ProRule" id="PRU00221"/>
    </source>
</evidence>
<sequence length="557" mass="56299">MITVVPSNTPLASYRGADIGGGRAAGAGGQSTQRRILPRADGRALTDVEILRLAATYPRGQPLYRHSGQAFFLYGSHGQKIGVAIRPAEGGGCVSCWLRQAAGGGGQSTQRRILPRADGRALTDVEILRLAATYPRGQPLYRHSGQAFFLYGSHGQKIGVAIRPAEGGGCVSCWLRQGKITLSGSLGMQAALLGAVQNWTAPWAGGHAQGAAPPGPAALAVQPPPALAPAGGPAAGAGPGGAAPPAGPAAGAGSGGAAAPGGLDWVMADANAAEPGMAHDCAVTGLTTVDSGRVLLSADAAGTAHFWGPLEEPGAEPVRPSYTLQLQAPALALCAEGAGGGRAYAGLEDGSLVQLFSEGEGGGWAAHVVQAPPLEAEGAAISALAWDEASGSLLLGRAGGQIERWHPELEAVCFPLLHAGAVCSLAVSLPAAAADDSCEQVRHLVSAGSDGRVGVWDIDTGEPLWGLDGLSTDHLVALGDRSRLVAAGAVVNPAKGSQPTRRSWRSPLQHVTQAPACQAVVCVDMLGQPPAGGEGKPEPYWPSPEEQRLALRSGVAK</sequence>
<feature type="region of interest" description="Disordered" evidence="2">
    <location>
        <begin position="527"/>
        <end position="557"/>
    </location>
</feature>
<dbReference type="InterPro" id="IPR001680">
    <property type="entry name" value="WD40_rpt"/>
</dbReference>
<dbReference type="InterPro" id="IPR011047">
    <property type="entry name" value="Quinoprotein_ADH-like_sf"/>
</dbReference>
<evidence type="ECO:0000256" key="2">
    <source>
        <dbReference type="SAM" id="MobiDB-lite"/>
    </source>
</evidence>
<feature type="compositionally biased region" description="Low complexity" evidence="2">
    <location>
        <begin position="206"/>
        <end position="221"/>
    </location>
</feature>
<dbReference type="PROSITE" id="PS00630">
    <property type="entry name" value="IMP_2"/>
    <property type="match status" value="1"/>
</dbReference>
<feature type="repeat" description="WD" evidence="1">
    <location>
        <begin position="444"/>
        <end position="466"/>
    </location>
</feature>